<dbReference type="Gramene" id="Pp3c7_1770V3.1">
    <property type="protein sequence ID" value="Pp3c7_1770V3.1"/>
    <property type="gene ID" value="Pp3c7_1770"/>
</dbReference>
<name>A0A2K1K9X4_PHYPA</name>
<proteinExistence type="predicted"/>
<reference evidence="1 3" key="1">
    <citation type="journal article" date="2008" name="Science">
        <title>The Physcomitrella genome reveals evolutionary insights into the conquest of land by plants.</title>
        <authorList>
            <person name="Rensing S."/>
            <person name="Lang D."/>
            <person name="Zimmer A."/>
            <person name="Terry A."/>
            <person name="Salamov A."/>
            <person name="Shapiro H."/>
            <person name="Nishiyama T."/>
            <person name="Perroud P.-F."/>
            <person name="Lindquist E."/>
            <person name="Kamisugi Y."/>
            <person name="Tanahashi T."/>
            <person name="Sakakibara K."/>
            <person name="Fujita T."/>
            <person name="Oishi K."/>
            <person name="Shin-I T."/>
            <person name="Kuroki Y."/>
            <person name="Toyoda A."/>
            <person name="Suzuki Y."/>
            <person name="Hashimoto A."/>
            <person name="Yamaguchi K."/>
            <person name="Sugano A."/>
            <person name="Kohara Y."/>
            <person name="Fujiyama A."/>
            <person name="Anterola A."/>
            <person name="Aoki S."/>
            <person name="Ashton N."/>
            <person name="Barbazuk W.B."/>
            <person name="Barker E."/>
            <person name="Bennetzen J."/>
            <person name="Bezanilla M."/>
            <person name="Blankenship R."/>
            <person name="Cho S.H."/>
            <person name="Dutcher S."/>
            <person name="Estelle M."/>
            <person name="Fawcett J.A."/>
            <person name="Gundlach H."/>
            <person name="Hanada K."/>
            <person name="Heyl A."/>
            <person name="Hicks K.A."/>
            <person name="Hugh J."/>
            <person name="Lohr M."/>
            <person name="Mayer K."/>
            <person name="Melkozernov A."/>
            <person name="Murata T."/>
            <person name="Nelson D."/>
            <person name="Pils B."/>
            <person name="Prigge M."/>
            <person name="Reiss B."/>
            <person name="Renner T."/>
            <person name="Rombauts S."/>
            <person name="Rushton P."/>
            <person name="Sanderfoot A."/>
            <person name="Schween G."/>
            <person name="Shiu S.-H."/>
            <person name="Stueber K."/>
            <person name="Theodoulou F.L."/>
            <person name="Tu H."/>
            <person name="Van de Peer Y."/>
            <person name="Verrier P.J."/>
            <person name="Waters E."/>
            <person name="Wood A."/>
            <person name="Yang L."/>
            <person name="Cove D."/>
            <person name="Cuming A."/>
            <person name="Hasebe M."/>
            <person name="Lucas S."/>
            <person name="Mishler D.B."/>
            <person name="Reski R."/>
            <person name="Grigoriev I."/>
            <person name="Quatrano R.S."/>
            <person name="Boore J.L."/>
        </authorList>
    </citation>
    <scope>NUCLEOTIDE SEQUENCE [LARGE SCALE GENOMIC DNA]</scope>
    <source>
        <strain evidence="2 3">cv. Gransden 2004</strain>
    </source>
</reference>
<sequence>MFVGKFNNNSNCQGIADIVLVCGLTTTSYTKIVDSYSNNKNEDLEILTTLVINLEFLIFDKVEVNDL</sequence>
<dbReference type="Proteomes" id="UP000006727">
    <property type="component" value="Chromosome 7"/>
</dbReference>
<protein>
    <submittedName>
        <fullName evidence="1 2">Uncharacterized protein</fullName>
    </submittedName>
</protein>
<evidence type="ECO:0000313" key="3">
    <source>
        <dbReference type="Proteomes" id="UP000006727"/>
    </source>
</evidence>
<dbReference type="EMBL" id="ABEU02000007">
    <property type="protein sequence ID" value="PNR50580.1"/>
    <property type="molecule type" value="Genomic_DNA"/>
</dbReference>
<gene>
    <name evidence="1" type="ORF">PHYPA_009766</name>
</gene>
<dbReference type="EnsemblPlants" id="Pp3c7_1770V3.1">
    <property type="protein sequence ID" value="Pp3c7_1770V3.1"/>
    <property type="gene ID" value="Pp3c7_1770"/>
</dbReference>
<evidence type="ECO:0000313" key="1">
    <source>
        <dbReference type="EMBL" id="PNR50580.1"/>
    </source>
</evidence>
<accession>A0A2K1K9X4</accession>
<reference evidence="2" key="3">
    <citation type="submission" date="2020-12" db="UniProtKB">
        <authorList>
            <consortium name="EnsemblPlants"/>
        </authorList>
    </citation>
    <scope>IDENTIFICATION</scope>
</reference>
<keyword evidence="3" id="KW-1185">Reference proteome</keyword>
<reference evidence="1 3" key="2">
    <citation type="journal article" date="2018" name="Plant J.">
        <title>The Physcomitrella patens chromosome-scale assembly reveals moss genome structure and evolution.</title>
        <authorList>
            <person name="Lang D."/>
            <person name="Ullrich K.K."/>
            <person name="Murat F."/>
            <person name="Fuchs J."/>
            <person name="Jenkins J."/>
            <person name="Haas F.B."/>
            <person name="Piednoel M."/>
            <person name="Gundlach H."/>
            <person name="Van Bel M."/>
            <person name="Meyberg R."/>
            <person name="Vives C."/>
            <person name="Morata J."/>
            <person name="Symeonidi A."/>
            <person name="Hiss M."/>
            <person name="Muchero W."/>
            <person name="Kamisugi Y."/>
            <person name="Saleh O."/>
            <person name="Blanc G."/>
            <person name="Decker E.L."/>
            <person name="van Gessel N."/>
            <person name="Grimwood J."/>
            <person name="Hayes R.D."/>
            <person name="Graham S.W."/>
            <person name="Gunter L.E."/>
            <person name="McDaniel S.F."/>
            <person name="Hoernstein S.N.W."/>
            <person name="Larsson A."/>
            <person name="Li F.W."/>
            <person name="Perroud P.F."/>
            <person name="Phillips J."/>
            <person name="Ranjan P."/>
            <person name="Rokshar D.S."/>
            <person name="Rothfels C.J."/>
            <person name="Schneider L."/>
            <person name="Shu S."/>
            <person name="Stevenson D.W."/>
            <person name="Thummler F."/>
            <person name="Tillich M."/>
            <person name="Villarreal Aguilar J.C."/>
            <person name="Widiez T."/>
            <person name="Wong G.K."/>
            <person name="Wymore A."/>
            <person name="Zhang Y."/>
            <person name="Zimmer A.D."/>
            <person name="Quatrano R.S."/>
            <person name="Mayer K.F.X."/>
            <person name="Goodstein D."/>
            <person name="Casacuberta J.M."/>
            <person name="Vandepoele K."/>
            <person name="Reski R."/>
            <person name="Cuming A.C."/>
            <person name="Tuskan G.A."/>
            <person name="Maumus F."/>
            <person name="Salse J."/>
            <person name="Schmutz J."/>
            <person name="Rensing S.A."/>
        </authorList>
    </citation>
    <scope>NUCLEOTIDE SEQUENCE [LARGE SCALE GENOMIC DNA]</scope>
    <source>
        <strain evidence="2 3">cv. Gransden 2004</strain>
    </source>
</reference>
<evidence type="ECO:0000313" key="2">
    <source>
        <dbReference type="EnsemblPlants" id="Pp3c7_1770V3.1"/>
    </source>
</evidence>
<dbReference type="AlphaFoldDB" id="A0A2K1K9X4"/>
<organism evidence="1">
    <name type="scientific">Physcomitrium patens</name>
    <name type="common">Spreading-leaved earth moss</name>
    <name type="synonym">Physcomitrella patens</name>
    <dbReference type="NCBI Taxonomy" id="3218"/>
    <lineage>
        <taxon>Eukaryota</taxon>
        <taxon>Viridiplantae</taxon>
        <taxon>Streptophyta</taxon>
        <taxon>Embryophyta</taxon>
        <taxon>Bryophyta</taxon>
        <taxon>Bryophytina</taxon>
        <taxon>Bryopsida</taxon>
        <taxon>Funariidae</taxon>
        <taxon>Funariales</taxon>
        <taxon>Funariaceae</taxon>
        <taxon>Physcomitrium</taxon>
    </lineage>
</organism>
<accession>A0A7I4FT82</accession>